<dbReference type="EMBL" id="ML120355">
    <property type="protein sequence ID" value="RPB04963.1"/>
    <property type="molecule type" value="Genomic_DNA"/>
</dbReference>
<dbReference type="AlphaFoldDB" id="A0A3N4K3N7"/>
<name>A0A3N4K3N7_9PEZI</name>
<gene>
    <name evidence="1" type="ORF">L873DRAFT_1069256</name>
</gene>
<keyword evidence="2" id="KW-1185">Reference proteome</keyword>
<dbReference type="Proteomes" id="UP000276215">
    <property type="component" value="Unassembled WGS sequence"/>
</dbReference>
<evidence type="ECO:0000313" key="1">
    <source>
        <dbReference type="EMBL" id="RPB04963.1"/>
    </source>
</evidence>
<reference evidence="1 2" key="1">
    <citation type="journal article" date="2018" name="Nat. Ecol. Evol.">
        <title>Pezizomycetes genomes reveal the molecular basis of ectomycorrhizal truffle lifestyle.</title>
        <authorList>
            <person name="Murat C."/>
            <person name="Payen T."/>
            <person name="Noel B."/>
            <person name="Kuo A."/>
            <person name="Morin E."/>
            <person name="Chen J."/>
            <person name="Kohler A."/>
            <person name="Krizsan K."/>
            <person name="Balestrini R."/>
            <person name="Da Silva C."/>
            <person name="Montanini B."/>
            <person name="Hainaut M."/>
            <person name="Levati E."/>
            <person name="Barry K.W."/>
            <person name="Belfiori B."/>
            <person name="Cichocki N."/>
            <person name="Clum A."/>
            <person name="Dockter R.B."/>
            <person name="Fauchery L."/>
            <person name="Guy J."/>
            <person name="Iotti M."/>
            <person name="Le Tacon F."/>
            <person name="Lindquist E.A."/>
            <person name="Lipzen A."/>
            <person name="Malagnac F."/>
            <person name="Mello A."/>
            <person name="Molinier V."/>
            <person name="Miyauchi S."/>
            <person name="Poulain J."/>
            <person name="Riccioni C."/>
            <person name="Rubini A."/>
            <person name="Sitrit Y."/>
            <person name="Splivallo R."/>
            <person name="Traeger S."/>
            <person name="Wang M."/>
            <person name="Zifcakova L."/>
            <person name="Wipf D."/>
            <person name="Zambonelli A."/>
            <person name="Paolocci F."/>
            <person name="Nowrousian M."/>
            <person name="Ottonello S."/>
            <person name="Baldrian P."/>
            <person name="Spatafora J.W."/>
            <person name="Henrissat B."/>
            <person name="Nagy L.G."/>
            <person name="Aury J.M."/>
            <person name="Wincker P."/>
            <person name="Grigoriev I.V."/>
            <person name="Bonfante P."/>
            <person name="Martin F.M."/>
        </authorList>
    </citation>
    <scope>NUCLEOTIDE SEQUENCE [LARGE SCALE GENOMIC DNA]</scope>
    <source>
        <strain evidence="1 2">120613-1</strain>
    </source>
</reference>
<evidence type="ECO:0000313" key="2">
    <source>
        <dbReference type="Proteomes" id="UP000276215"/>
    </source>
</evidence>
<accession>A0A3N4K3N7</accession>
<protein>
    <submittedName>
        <fullName evidence="1">Uncharacterized protein</fullName>
    </submittedName>
</protein>
<organism evidence="1 2">
    <name type="scientific">Choiromyces venosus 120613-1</name>
    <dbReference type="NCBI Taxonomy" id="1336337"/>
    <lineage>
        <taxon>Eukaryota</taxon>
        <taxon>Fungi</taxon>
        <taxon>Dikarya</taxon>
        <taxon>Ascomycota</taxon>
        <taxon>Pezizomycotina</taxon>
        <taxon>Pezizomycetes</taxon>
        <taxon>Pezizales</taxon>
        <taxon>Tuberaceae</taxon>
        <taxon>Choiromyces</taxon>
    </lineage>
</organism>
<sequence>MTEMSESVFLCLRLQLVEFDQLTHFSFRSLCDQWITQYAILFSFVSSPLFYSICDTVFSDSHSVWLFLCTNSGSSWPFPMDNHALQSFRFSLRQTLSPEHGTIDSRIHNKLVGASSYDNGKIPSCHAQSLRHKW</sequence>
<proteinExistence type="predicted"/>